<dbReference type="STRING" id="1121400.SAMN02746065_11248"/>
<reference evidence="2 3" key="1">
    <citation type="submission" date="2017-04" db="EMBL/GenBank/DDBJ databases">
        <authorList>
            <person name="Afonso C.L."/>
            <person name="Miller P.J."/>
            <person name="Scott M.A."/>
            <person name="Spackman E."/>
            <person name="Goraichik I."/>
            <person name="Dimitrov K.M."/>
            <person name="Suarez D.L."/>
            <person name="Swayne D.E."/>
        </authorList>
    </citation>
    <scope>NUCLEOTIDE SEQUENCE [LARGE SCALE GENOMIC DNA]</scope>
    <source>
        <strain evidence="2 3">DSM 3385</strain>
    </source>
</reference>
<keyword evidence="2" id="KW-0808">Transferase</keyword>
<dbReference type="PANTHER" id="PTHR43591">
    <property type="entry name" value="METHYLTRANSFERASE"/>
    <property type="match status" value="1"/>
</dbReference>
<dbReference type="Gene3D" id="3.40.50.150">
    <property type="entry name" value="Vaccinia Virus protein VP39"/>
    <property type="match status" value="1"/>
</dbReference>
<organism evidence="2 3">
    <name type="scientific">Desulfocicer vacuolatum DSM 3385</name>
    <dbReference type="NCBI Taxonomy" id="1121400"/>
    <lineage>
        <taxon>Bacteria</taxon>
        <taxon>Pseudomonadati</taxon>
        <taxon>Thermodesulfobacteriota</taxon>
        <taxon>Desulfobacteria</taxon>
        <taxon>Desulfobacterales</taxon>
        <taxon>Desulfobacteraceae</taxon>
        <taxon>Desulfocicer</taxon>
    </lineage>
</organism>
<proteinExistence type="predicted"/>
<protein>
    <submittedName>
        <fullName evidence="2">Methyltransferase domain-containing protein</fullName>
    </submittedName>
</protein>
<dbReference type="AlphaFoldDB" id="A0A1W2CHH8"/>
<name>A0A1W2CHH8_9BACT</name>
<dbReference type="SUPFAM" id="SSF53335">
    <property type="entry name" value="S-adenosyl-L-methionine-dependent methyltransferases"/>
    <property type="match status" value="1"/>
</dbReference>
<dbReference type="CDD" id="cd02440">
    <property type="entry name" value="AdoMet_MTases"/>
    <property type="match status" value="1"/>
</dbReference>
<gene>
    <name evidence="2" type="ORF">SAMN02746065_11248</name>
</gene>
<dbReference type="EMBL" id="FWXY01000012">
    <property type="protein sequence ID" value="SMC84516.1"/>
    <property type="molecule type" value="Genomic_DNA"/>
</dbReference>
<evidence type="ECO:0000313" key="2">
    <source>
        <dbReference type="EMBL" id="SMC84516.1"/>
    </source>
</evidence>
<dbReference type="Proteomes" id="UP000192418">
    <property type="component" value="Unassembled WGS sequence"/>
</dbReference>
<dbReference type="InterPro" id="IPR013216">
    <property type="entry name" value="Methyltransf_11"/>
</dbReference>
<keyword evidence="2" id="KW-0489">Methyltransferase</keyword>
<dbReference type="RefSeq" id="WP_084069661.1">
    <property type="nucleotide sequence ID" value="NZ_FWXY01000012.1"/>
</dbReference>
<evidence type="ECO:0000313" key="3">
    <source>
        <dbReference type="Proteomes" id="UP000192418"/>
    </source>
</evidence>
<dbReference type="OrthoDB" id="9782767at2"/>
<dbReference type="GO" id="GO:0008757">
    <property type="term" value="F:S-adenosylmethionine-dependent methyltransferase activity"/>
    <property type="evidence" value="ECO:0007669"/>
    <property type="project" value="InterPro"/>
</dbReference>
<dbReference type="GO" id="GO:0032259">
    <property type="term" value="P:methylation"/>
    <property type="evidence" value="ECO:0007669"/>
    <property type="project" value="UniProtKB-KW"/>
</dbReference>
<dbReference type="Pfam" id="PF08241">
    <property type="entry name" value="Methyltransf_11"/>
    <property type="match status" value="1"/>
</dbReference>
<keyword evidence="3" id="KW-1185">Reference proteome</keyword>
<dbReference type="InterPro" id="IPR029063">
    <property type="entry name" value="SAM-dependent_MTases_sf"/>
</dbReference>
<evidence type="ECO:0000259" key="1">
    <source>
        <dbReference type="Pfam" id="PF08241"/>
    </source>
</evidence>
<sequence>MGYIFDFNDTNAYKAWCNKAGQIHDFKLQTALMMKMLSPLPDRSVLDIGCGDGRCFAPLGDHGLQVTGVDPSPYMLDLAMDQVKGRVELHRGFAEDLPFEDNTFNYSILMNSLEFMDRPAKAIEEACRVTRDKIFIGVFNRYAPLNILRRAKGLFCNHTLSHARFFGIWELKKIIHAIMGPVPVSWNTTLLFPFSRSRPVAYLEKCAVIQKSPWGTIVGMTIIPIPRFRTRPLSLRIHSRRTCGPVTGFARERTPEKHEDTFI</sequence>
<accession>A0A1W2CHH8</accession>
<feature type="domain" description="Methyltransferase type 11" evidence="1">
    <location>
        <begin position="46"/>
        <end position="132"/>
    </location>
</feature>